<reference evidence="5 6" key="1">
    <citation type="submission" date="2019-12" db="EMBL/GenBank/DDBJ databases">
        <title>Maritimibacter sp. nov. sp. isolated from sea sand.</title>
        <authorList>
            <person name="Kim J."/>
            <person name="Jeong S.E."/>
            <person name="Jung H.S."/>
            <person name="Jeon C.O."/>
        </authorList>
    </citation>
    <scope>NUCLEOTIDE SEQUENCE [LARGE SCALE GENOMIC DNA]</scope>
    <source>
        <strain evidence="5 6">DP07</strain>
    </source>
</reference>
<dbReference type="SUPFAM" id="SSF54631">
    <property type="entry name" value="CBS-domain pair"/>
    <property type="match status" value="1"/>
</dbReference>
<dbReference type="Proteomes" id="UP000467322">
    <property type="component" value="Unassembled WGS sequence"/>
</dbReference>
<dbReference type="PROSITE" id="PS51371">
    <property type="entry name" value="CBS"/>
    <property type="match status" value="2"/>
</dbReference>
<keyword evidence="1 2" id="KW-0129">CBS domain</keyword>
<accession>A0A845M5Q8</accession>
<dbReference type="PANTHER" id="PTHR43080:SF26">
    <property type="entry name" value="REGULATORY PROTEIN"/>
    <property type="match status" value="1"/>
</dbReference>
<dbReference type="PANTHER" id="PTHR43080">
    <property type="entry name" value="CBS DOMAIN-CONTAINING PROTEIN CBSX3, MITOCHONDRIAL"/>
    <property type="match status" value="1"/>
</dbReference>
<proteinExistence type="predicted"/>
<dbReference type="CDD" id="cd04586">
    <property type="entry name" value="CBS_pair_BON_assoc"/>
    <property type="match status" value="1"/>
</dbReference>
<feature type="domain" description="CBS" evidence="4">
    <location>
        <begin position="7"/>
        <end position="66"/>
    </location>
</feature>
<organism evidence="5 6">
    <name type="scientific">Maritimibacter harenae</name>
    <dbReference type="NCBI Taxonomy" id="2606218"/>
    <lineage>
        <taxon>Bacteria</taxon>
        <taxon>Pseudomonadati</taxon>
        <taxon>Pseudomonadota</taxon>
        <taxon>Alphaproteobacteria</taxon>
        <taxon>Rhodobacterales</taxon>
        <taxon>Roseobacteraceae</taxon>
        <taxon>Maritimibacter</taxon>
    </lineage>
</organism>
<dbReference type="InterPro" id="IPR014004">
    <property type="entry name" value="Transpt-assoc_nodulatn_dom_bac"/>
</dbReference>
<dbReference type="InterPro" id="IPR017080">
    <property type="entry name" value="UCP036990_CBS_BON"/>
</dbReference>
<protein>
    <submittedName>
        <fullName evidence="5">CBS domain-containing protein</fullName>
    </submittedName>
</protein>
<sequence length="231" mass="25243">MQAKDIMTTAVITVAADEKVETATALMQEHRVSGLPVTDAQDRIVGVISEGDLIRRVGNDDGTRRSWWLDLFTGVDDSAHDFVKARSHKVSDVMTPDVISVEEDTAVVDIARMLEKHRIKRVPVVRDGVVVGIVSRANLLHALSTVGERTLPAPSEDDREIRERVTAALDEVPGISAHQINITVEDGKVTLWGIADSDAQEDACRVAVENVPGVRIVDMHLGRLPGWAYAE</sequence>
<dbReference type="Gene3D" id="3.30.1340.30">
    <property type="match status" value="1"/>
</dbReference>
<dbReference type="PIRSF" id="PIRSF036990">
    <property type="entry name" value="UCP036990_CBS_BON"/>
    <property type="match status" value="1"/>
</dbReference>
<evidence type="ECO:0000313" key="6">
    <source>
        <dbReference type="Proteomes" id="UP000467322"/>
    </source>
</evidence>
<evidence type="ECO:0000259" key="3">
    <source>
        <dbReference type="PROSITE" id="PS50914"/>
    </source>
</evidence>
<dbReference type="SMART" id="SM00116">
    <property type="entry name" value="CBS"/>
    <property type="match status" value="2"/>
</dbReference>
<dbReference type="SMART" id="SM00749">
    <property type="entry name" value="BON"/>
    <property type="match status" value="1"/>
</dbReference>
<dbReference type="PROSITE" id="PS50914">
    <property type="entry name" value="BON"/>
    <property type="match status" value="1"/>
</dbReference>
<comment type="caution">
    <text evidence="5">The sequence shown here is derived from an EMBL/GenBank/DDBJ whole genome shotgun (WGS) entry which is preliminary data.</text>
</comment>
<name>A0A845M5Q8_9RHOB</name>
<dbReference type="InterPro" id="IPR007055">
    <property type="entry name" value="BON_dom"/>
</dbReference>
<dbReference type="Gene3D" id="3.10.580.10">
    <property type="entry name" value="CBS-domain"/>
    <property type="match status" value="1"/>
</dbReference>
<dbReference type="InterPro" id="IPR051257">
    <property type="entry name" value="Diverse_CBS-Domain"/>
</dbReference>
<evidence type="ECO:0000313" key="5">
    <source>
        <dbReference type="EMBL" id="MZR13778.1"/>
    </source>
</evidence>
<evidence type="ECO:0000256" key="1">
    <source>
        <dbReference type="ARBA" id="ARBA00023122"/>
    </source>
</evidence>
<feature type="domain" description="BON" evidence="3">
    <location>
        <begin position="157"/>
        <end position="225"/>
    </location>
</feature>
<dbReference type="Pfam" id="PF00571">
    <property type="entry name" value="CBS"/>
    <property type="match status" value="2"/>
</dbReference>
<dbReference type="Pfam" id="PF04972">
    <property type="entry name" value="BON"/>
    <property type="match status" value="1"/>
</dbReference>
<feature type="domain" description="CBS" evidence="4">
    <location>
        <begin position="94"/>
        <end position="151"/>
    </location>
</feature>
<dbReference type="AlphaFoldDB" id="A0A845M5Q8"/>
<keyword evidence="6" id="KW-1185">Reference proteome</keyword>
<dbReference type="InterPro" id="IPR046342">
    <property type="entry name" value="CBS_dom_sf"/>
</dbReference>
<evidence type="ECO:0000259" key="4">
    <source>
        <dbReference type="PROSITE" id="PS51371"/>
    </source>
</evidence>
<evidence type="ECO:0000256" key="2">
    <source>
        <dbReference type="PROSITE-ProRule" id="PRU00703"/>
    </source>
</evidence>
<dbReference type="InterPro" id="IPR000644">
    <property type="entry name" value="CBS_dom"/>
</dbReference>
<gene>
    <name evidence="5" type="ORF">GQE99_12215</name>
</gene>
<dbReference type="EMBL" id="WTUX01000015">
    <property type="protein sequence ID" value="MZR13778.1"/>
    <property type="molecule type" value="Genomic_DNA"/>
</dbReference>